<gene>
    <name evidence="1" type="ORF">CWATWH0402_5251</name>
</gene>
<organism evidence="1 2">
    <name type="scientific">Crocosphaera watsonii WH 0402</name>
    <dbReference type="NCBI Taxonomy" id="1284629"/>
    <lineage>
        <taxon>Bacteria</taxon>
        <taxon>Bacillati</taxon>
        <taxon>Cyanobacteriota</taxon>
        <taxon>Cyanophyceae</taxon>
        <taxon>Oscillatoriophycideae</taxon>
        <taxon>Chroococcales</taxon>
        <taxon>Aphanothecaceae</taxon>
        <taxon>Crocosphaera</taxon>
    </lineage>
</organism>
<evidence type="ECO:0000313" key="2">
    <source>
        <dbReference type="Proteomes" id="UP000018130"/>
    </source>
</evidence>
<accession>T2JVT2</accession>
<evidence type="ECO:0000313" key="1">
    <source>
        <dbReference type="EMBL" id="CCQ69893.1"/>
    </source>
</evidence>
<proteinExistence type="predicted"/>
<dbReference type="AlphaFoldDB" id="T2JVT2"/>
<dbReference type="EMBL" id="CAQN01001052">
    <property type="protein sequence ID" value="CCQ69893.1"/>
    <property type="molecule type" value="Genomic_DNA"/>
</dbReference>
<comment type="caution">
    <text evidence="1">The sequence shown here is derived from an EMBL/GenBank/DDBJ whole genome shotgun (WGS) entry which is preliminary data.</text>
</comment>
<name>T2JVT2_CROWT</name>
<sequence>MNGTTVLLVVCPLQRQVQNQSTAGLLSLMHHLKLRTFGMAESSAKTEIAM</sequence>
<reference evidence="1 2" key="2">
    <citation type="submission" date="2013-09" db="EMBL/GenBank/DDBJ databases">
        <title>Whole genome comparison of six Crocosphaera watsonii strains with differing phenotypes.</title>
        <authorList>
            <person name="Bench S.R."/>
            <person name="Heller P."/>
            <person name="Frank I."/>
            <person name="Arciniega M."/>
            <person name="Shilova I.N."/>
            <person name="Zehr J.P."/>
        </authorList>
    </citation>
    <scope>NUCLEOTIDE SEQUENCE [LARGE SCALE GENOMIC DNA]</scope>
    <source>
        <strain evidence="1 2">WH 0402</strain>
    </source>
</reference>
<protein>
    <submittedName>
        <fullName evidence="1">Uncharacterized protein</fullName>
    </submittedName>
</protein>
<dbReference type="Proteomes" id="UP000018130">
    <property type="component" value="Unassembled WGS sequence"/>
</dbReference>
<reference evidence="1 2" key="1">
    <citation type="submission" date="2013-01" db="EMBL/GenBank/DDBJ databases">
        <authorList>
            <person name="Bench S."/>
        </authorList>
    </citation>
    <scope>NUCLEOTIDE SEQUENCE [LARGE SCALE GENOMIC DNA]</scope>
    <source>
        <strain evidence="1 2">WH 0402</strain>
    </source>
</reference>